<dbReference type="PANTHER" id="PTHR40036:SF1">
    <property type="entry name" value="MACROCIN O-METHYLTRANSFERASE"/>
    <property type="match status" value="1"/>
</dbReference>
<dbReference type="InterPro" id="IPR008884">
    <property type="entry name" value="TylF_MeTrfase"/>
</dbReference>
<sequence>MLASYIYGDREKKLQKSLTYKLLPYTMGGKKALENAFEMTCFAENRQLEGALVECGVAQGGTSAMMALASRVLGETPRQKWLFDSYEGLPEPTAEDYEGGKTGHFIRPLPKGSCLGTIEQVSELMFDTLEFPKEEVHLIKGWFQDTTPVYREKVGKIAVLRLDGDWYESTKVPLENFFDQVVEGGLIIIDDYATCFGSRKAVDEFRTNRNITNPLNPDGRGGAWFEK</sequence>
<gene>
    <name evidence="1" type="ORF">CWATWH0003_3503</name>
</gene>
<dbReference type="Proteomes" id="UP000003477">
    <property type="component" value="Unassembled WGS sequence"/>
</dbReference>
<dbReference type="PATRIC" id="fig|423471.3.peg.3285"/>
<evidence type="ECO:0000313" key="2">
    <source>
        <dbReference type="Proteomes" id="UP000003477"/>
    </source>
</evidence>
<dbReference type="PANTHER" id="PTHR40036">
    <property type="entry name" value="MACROCIN O-METHYLTRANSFERASE"/>
    <property type="match status" value="1"/>
</dbReference>
<dbReference type="Pfam" id="PF05711">
    <property type="entry name" value="TylF"/>
    <property type="match status" value="1"/>
</dbReference>
<accession>G5J7R7</accession>
<name>G5J7R7_CROWT</name>
<proteinExistence type="predicted"/>
<dbReference type="EMBL" id="AESD01000522">
    <property type="protein sequence ID" value="EHJ11782.1"/>
    <property type="molecule type" value="Genomic_DNA"/>
</dbReference>
<dbReference type="GO" id="GO:0008168">
    <property type="term" value="F:methyltransferase activity"/>
    <property type="evidence" value="ECO:0007669"/>
    <property type="project" value="UniProtKB-KW"/>
</dbReference>
<protein>
    <submittedName>
        <fullName evidence="1">Macrocin-O-methyltransferase</fullName>
    </submittedName>
</protein>
<reference evidence="1 2" key="1">
    <citation type="journal article" date="2011" name="Front. Microbiol.">
        <title>Two Strains of Crocosphaera watsonii with Highly Conserved Genomes are Distinguished by Strain-Specific Features.</title>
        <authorList>
            <person name="Bench S.R."/>
            <person name="Ilikchyan I.N."/>
            <person name="Tripp H.J."/>
            <person name="Zehr J.P."/>
        </authorList>
    </citation>
    <scope>NUCLEOTIDE SEQUENCE [LARGE SCALE GENOMIC DNA]</scope>
    <source>
        <strain evidence="1 2">WH 0003</strain>
    </source>
</reference>
<dbReference type="InterPro" id="IPR029063">
    <property type="entry name" value="SAM-dependent_MTases_sf"/>
</dbReference>
<dbReference type="GeneID" id="88767031"/>
<dbReference type="Gene3D" id="3.40.50.150">
    <property type="entry name" value="Vaccinia Virus protein VP39"/>
    <property type="match status" value="1"/>
</dbReference>
<dbReference type="RefSeq" id="WP_007311553.1">
    <property type="nucleotide sequence ID" value="NZ_AESD01000522.1"/>
</dbReference>
<organism evidence="1 2">
    <name type="scientific">Crocosphaera watsonii WH 0003</name>
    <dbReference type="NCBI Taxonomy" id="423471"/>
    <lineage>
        <taxon>Bacteria</taxon>
        <taxon>Bacillati</taxon>
        <taxon>Cyanobacteriota</taxon>
        <taxon>Cyanophyceae</taxon>
        <taxon>Oscillatoriophycideae</taxon>
        <taxon>Chroococcales</taxon>
        <taxon>Aphanothecaceae</taxon>
        <taxon>Crocosphaera</taxon>
    </lineage>
</organism>
<comment type="caution">
    <text evidence="1">The sequence shown here is derived from an EMBL/GenBank/DDBJ whole genome shotgun (WGS) entry which is preliminary data.</text>
</comment>
<keyword evidence="1" id="KW-0808">Transferase</keyword>
<keyword evidence="1" id="KW-0489">Methyltransferase</keyword>
<dbReference type="GO" id="GO:0032259">
    <property type="term" value="P:methylation"/>
    <property type="evidence" value="ECO:0007669"/>
    <property type="project" value="UniProtKB-KW"/>
</dbReference>
<evidence type="ECO:0000313" key="1">
    <source>
        <dbReference type="EMBL" id="EHJ11782.1"/>
    </source>
</evidence>
<dbReference type="AlphaFoldDB" id="G5J7R7"/>